<dbReference type="GO" id="GO:0006310">
    <property type="term" value="P:DNA recombination"/>
    <property type="evidence" value="ECO:0007669"/>
    <property type="project" value="UniProtKB-KW"/>
</dbReference>
<dbReference type="GO" id="GO:0015074">
    <property type="term" value="P:DNA integration"/>
    <property type="evidence" value="ECO:0007669"/>
    <property type="project" value="UniProtKB-KW"/>
</dbReference>
<evidence type="ECO:0000256" key="3">
    <source>
        <dbReference type="ARBA" id="ARBA00023125"/>
    </source>
</evidence>
<comment type="similarity">
    <text evidence="1">Belongs to the 'phage' integrase family.</text>
</comment>
<dbReference type="InterPro" id="IPR010998">
    <property type="entry name" value="Integrase_recombinase_N"/>
</dbReference>
<accession>A0A4P6YWQ7</accession>
<feature type="domain" description="Core-binding (CB)" evidence="8">
    <location>
        <begin position="59"/>
        <end position="140"/>
    </location>
</feature>
<dbReference type="InterPro" id="IPR028259">
    <property type="entry name" value="AP2-like_int_N"/>
</dbReference>
<evidence type="ECO:0000259" key="7">
    <source>
        <dbReference type="PROSITE" id="PS51898"/>
    </source>
</evidence>
<evidence type="ECO:0000313" key="10">
    <source>
        <dbReference type="Proteomes" id="UP000292886"/>
    </source>
</evidence>
<dbReference type="Pfam" id="PF14657">
    <property type="entry name" value="Arm-DNA-bind_4"/>
    <property type="match status" value="1"/>
</dbReference>
<dbReference type="Pfam" id="PF14659">
    <property type="entry name" value="Phage_int_SAM_3"/>
    <property type="match status" value="1"/>
</dbReference>
<dbReference type="Pfam" id="PF00589">
    <property type="entry name" value="Phage_integrase"/>
    <property type="match status" value="1"/>
</dbReference>
<dbReference type="Proteomes" id="UP000292886">
    <property type="component" value="Chromosome"/>
</dbReference>
<keyword evidence="3 5" id="KW-0238">DNA-binding</keyword>
<dbReference type="InterPro" id="IPR011010">
    <property type="entry name" value="DNA_brk_join_enz"/>
</dbReference>
<dbReference type="GO" id="GO:0003677">
    <property type="term" value="F:DNA binding"/>
    <property type="evidence" value="ECO:0007669"/>
    <property type="project" value="UniProtKB-UniRule"/>
</dbReference>
<evidence type="ECO:0000256" key="2">
    <source>
        <dbReference type="ARBA" id="ARBA00022908"/>
    </source>
</evidence>
<gene>
    <name evidence="9" type="ORF">EQG49_12595</name>
</gene>
<dbReference type="InterPro" id="IPR004107">
    <property type="entry name" value="Integrase_SAM-like_N"/>
</dbReference>
<protein>
    <submittedName>
        <fullName evidence="9">Site-specific integrase</fullName>
    </submittedName>
</protein>
<dbReference type="AlphaFoldDB" id="A0A4P6YWQ7"/>
<evidence type="ECO:0000256" key="4">
    <source>
        <dbReference type="ARBA" id="ARBA00023172"/>
    </source>
</evidence>
<name>A0A4P6YWQ7_9LACO</name>
<dbReference type="PANTHER" id="PTHR30629">
    <property type="entry name" value="PROPHAGE INTEGRASE"/>
    <property type="match status" value="1"/>
</dbReference>
<dbReference type="KEGG" id="wei:EQG49_12595"/>
<dbReference type="OrthoDB" id="9803188at2"/>
<keyword evidence="2" id="KW-0229">DNA integration</keyword>
<reference evidence="10" key="1">
    <citation type="submission" date="2019-03" db="EMBL/GenBank/DDBJ databases">
        <title>Weissella sp. 26KH-42 Genome sequencing.</title>
        <authorList>
            <person name="Heo J."/>
            <person name="Kim S.-J."/>
            <person name="Kim J.-S."/>
            <person name="Hong S.-B."/>
            <person name="Kwon S.-W."/>
        </authorList>
    </citation>
    <scope>NUCLEOTIDE SEQUENCE [LARGE SCALE GENOMIC DNA]</scope>
    <source>
        <strain evidence="10">26KH-42</strain>
    </source>
</reference>
<keyword evidence="4" id="KW-0233">DNA recombination</keyword>
<dbReference type="Gene3D" id="1.10.150.130">
    <property type="match status" value="1"/>
</dbReference>
<dbReference type="SUPFAM" id="SSF56349">
    <property type="entry name" value="DNA breaking-rejoining enzymes"/>
    <property type="match status" value="1"/>
</dbReference>
<sequence>MASLYKRGKTWTAVVSVVEDGKRNRLTKSGFKTKKDAEQYAYDLESQKHFGKRLTASEITFAAYFKNWYTHYKQGQVRPSTLRMYTTFENTVKNLFGDTTLKELNAKLLQAKISEYSLSHSKNTMKMLVNAIRTSLKDAVIDNYLPKDPSVRLISGGYDGKQPDDKYLEGNQFKQLQRHLYSQSDKFSAITLIGLETGMRFGEIIALNKDDINLQNMTISITKAFSSPTGQITKPKNSQSIRKIAISEQLVNYLRVYMFKVRTMQLFVNDGRYAGQYMQDSYMNKMFKRILDNAHISKKITFHGLRHSHASFLLGAGVDIAYVSRRLGHKNTLVTQKVYAHMLSSQLAEEQDKTLSALSQQTSTNGKTSALKARYKRI</sequence>
<evidence type="ECO:0000259" key="8">
    <source>
        <dbReference type="PROSITE" id="PS51900"/>
    </source>
</evidence>
<evidence type="ECO:0000313" key="9">
    <source>
        <dbReference type="EMBL" id="QBO37236.1"/>
    </source>
</evidence>
<dbReference type="PROSITE" id="PS51898">
    <property type="entry name" value="TYR_RECOMBINASE"/>
    <property type="match status" value="1"/>
</dbReference>
<dbReference type="Gene3D" id="1.10.443.10">
    <property type="entry name" value="Intergrase catalytic core"/>
    <property type="match status" value="1"/>
</dbReference>
<dbReference type="InterPro" id="IPR002104">
    <property type="entry name" value="Integrase_catalytic"/>
</dbReference>
<proteinExistence type="inferred from homology"/>
<dbReference type="CDD" id="cd01189">
    <property type="entry name" value="INT_ICEBs1_C_like"/>
    <property type="match status" value="1"/>
</dbReference>
<feature type="region of interest" description="Disordered" evidence="6">
    <location>
        <begin position="358"/>
        <end position="378"/>
    </location>
</feature>
<feature type="compositionally biased region" description="Polar residues" evidence="6">
    <location>
        <begin position="358"/>
        <end position="368"/>
    </location>
</feature>
<evidence type="ECO:0000256" key="5">
    <source>
        <dbReference type="PROSITE-ProRule" id="PRU01248"/>
    </source>
</evidence>
<keyword evidence="10" id="KW-1185">Reference proteome</keyword>
<dbReference type="InterPro" id="IPR013762">
    <property type="entry name" value="Integrase-like_cat_sf"/>
</dbReference>
<dbReference type="InterPro" id="IPR044068">
    <property type="entry name" value="CB"/>
</dbReference>
<evidence type="ECO:0000256" key="6">
    <source>
        <dbReference type="SAM" id="MobiDB-lite"/>
    </source>
</evidence>
<dbReference type="EMBL" id="CP037940">
    <property type="protein sequence ID" value="QBO37236.1"/>
    <property type="molecule type" value="Genomic_DNA"/>
</dbReference>
<evidence type="ECO:0000256" key="1">
    <source>
        <dbReference type="ARBA" id="ARBA00008857"/>
    </source>
</evidence>
<organism evidence="9 10">
    <name type="scientific">Periweissella cryptocerci</name>
    <dbReference type="NCBI Taxonomy" id="2506420"/>
    <lineage>
        <taxon>Bacteria</taxon>
        <taxon>Bacillati</taxon>
        <taxon>Bacillota</taxon>
        <taxon>Bacilli</taxon>
        <taxon>Lactobacillales</taxon>
        <taxon>Lactobacillaceae</taxon>
        <taxon>Periweissella</taxon>
    </lineage>
</organism>
<dbReference type="InterPro" id="IPR050808">
    <property type="entry name" value="Phage_Integrase"/>
</dbReference>
<dbReference type="PANTHER" id="PTHR30629:SF2">
    <property type="entry name" value="PROPHAGE INTEGRASE INTS-RELATED"/>
    <property type="match status" value="1"/>
</dbReference>
<feature type="domain" description="Tyr recombinase" evidence="7">
    <location>
        <begin position="163"/>
        <end position="352"/>
    </location>
</feature>
<dbReference type="RefSeq" id="WP_133364313.1">
    <property type="nucleotide sequence ID" value="NZ_CP037940.1"/>
</dbReference>
<dbReference type="PROSITE" id="PS51900">
    <property type="entry name" value="CB"/>
    <property type="match status" value="1"/>
</dbReference>